<dbReference type="EMBL" id="JAJNUD010000014">
    <property type="protein sequence ID" value="MCD5518215.1"/>
    <property type="molecule type" value="Genomic_DNA"/>
</dbReference>
<dbReference type="SUPFAM" id="SSF51412">
    <property type="entry name" value="Inosine monophosphate dehydrogenase (IMPDH)"/>
    <property type="match status" value="1"/>
</dbReference>
<evidence type="ECO:0000256" key="3">
    <source>
        <dbReference type="ARBA" id="ARBA00022630"/>
    </source>
</evidence>
<name>A0ABD4SDW4_9LACO</name>
<dbReference type="PANTHER" id="PTHR32332">
    <property type="entry name" value="2-NITROPROPANE DIOXYGENASE"/>
    <property type="match status" value="1"/>
</dbReference>
<accession>A0ABD4SDW4</accession>
<sequence>MNRKWAKKFKEAGIKIIFRAVTPTAENTREAIDAGVDVIIATGFDEGGTVPAKVIGTFAILPLIVDAADGKVPVVAAGGLVDKRTVRAAFDLGAEGVYAGTAFLATEESLLAENIKQDMLKYDADDLLMFRAPNSFYRSLPGELPEKLLEMDKQGKSAAEIWAAAGDYNCLLCGMHDGDLSRGIASFGLGISSIHSIAPVSVVVDRLNSGVIA</sequence>
<evidence type="ECO:0000256" key="5">
    <source>
        <dbReference type="ARBA" id="ARBA00023002"/>
    </source>
</evidence>
<dbReference type="InterPro" id="IPR004136">
    <property type="entry name" value="NMO"/>
</dbReference>
<reference evidence="6 7" key="1">
    <citation type="submission" date="2021-12" db="EMBL/GenBank/DDBJ databases">
        <title>Antimicrobial susceptibility of Lactobacillus delbrueckii subsp. lactis obtained from milk products and other habitats.</title>
        <authorList>
            <person name="Shani N."/>
        </authorList>
    </citation>
    <scope>NUCLEOTIDE SEQUENCE [LARGE SCALE GENOMIC DNA]</scope>
    <source>
        <strain evidence="6 7">CIRM BIA 266</strain>
    </source>
</reference>
<keyword evidence="6" id="KW-0503">Monooxygenase</keyword>
<evidence type="ECO:0000256" key="2">
    <source>
        <dbReference type="ARBA" id="ARBA00013457"/>
    </source>
</evidence>
<keyword evidence="5" id="KW-0560">Oxidoreductase</keyword>
<protein>
    <recommendedName>
        <fullName evidence="2">Probable nitronate monooxygenase</fullName>
    </recommendedName>
</protein>
<dbReference type="AlphaFoldDB" id="A0ABD4SDW4"/>
<evidence type="ECO:0000256" key="4">
    <source>
        <dbReference type="ARBA" id="ARBA00022643"/>
    </source>
</evidence>
<keyword evidence="4" id="KW-0288">FMN</keyword>
<dbReference type="Proteomes" id="UP001320314">
    <property type="component" value="Unassembled WGS sequence"/>
</dbReference>
<dbReference type="CDD" id="cd04730">
    <property type="entry name" value="NPD_like"/>
    <property type="match status" value="1"/>
</dbReference>
<evidence type="ECO:0000313" key="6">
    <source>
        <dbReference type="EMBL" id="MCD5518215.1"/>
    </source>
</evidence>
<comment type="caution">
    <text evidence="6">The sequence shown here is derived from an EMBL/GenBank/DDBJ whole genome shotgun (WGS) entry which is preliminary data.</text>
</comment>
<gene>
    <name evidence="6" type="ORF">LOB39_06500</name>
</gene>
<organism evidence="6 7">
    <name type="scientific">Lactobacillus delbrueckii subsp. allosunkii</name>
    <dbReference type="NCBI Taxonomy" id="1050107"/>
    <lineage>
        <taxon>Bacteria</taxon>
        <taxon>Bacillati</taxon>
        <taxon>Bacillota</taxon>
        <taxon>Bacilli</taxon>
        <taxon>Lactobacillales</taxon>
        <taxon>Lactobacillaceae</taxon>
        <taxon>Lactobacillus</taxon>
    </lineage>
</organism>
<comment type="function">
    <text evidence="1">Nitronate monooxygenase that uses molecular oxygen to catalyze the oxidative denitrification of alkyl nitronates. Acts on propionate 3-nitronate (P3N), the presumed physiological substrate. Probably functions in the detoxification of P3N, a metabolic poison produced by plants and fungi as a defense mechanism.</text>
</comment>
<evidence type="ECO:0000256" key="1">
    <source>
        <dbReference type="ARBA" id="ARBA00003535"/>
    </source>
</evidence>
<dbReference type="Gene3D" id="3.20.20.70">
    <property type="entry name" value="Aldolase class I"/>
    <property type="match status" value="1"/>
</dbReference>
<proteinExistence type="predicted"/>
<keyword evidence="3" id="KW-0285">Flavoprotein</keyword>
<evidence type="ECO:0000313" key="7">
    <source>
        <dbReference type="Proteomes" id="UP001320314"/>
    </source>
</evidence>
<dbReference type="GO" id="GO:0004497">
    <property type="term" value="F:monooxygenase activity"/>
    <property type="evidence" value="ECO:0007669"/>
    <property type="project" value="UniProtKB-KW"/>
</dbReference>
<dbReference type="Pfam" id="PF03060">
    <property type="entry name" value="NMO"/>
    <property type="match status" value="1"/>
</dbReference>
<dbReference type="InterPro" id="IPR013785">
    <property type="entry name" value="Aldolase_TIM"/>
</dbReference>